<gene>
    <name evidence="4" type="ORF">IEQ34_000788</name>
</gene>
<comment type="caution">
    <text evidence="4">The sequence shown here is derived from an EMBL/GenBank/DDBJ whole genome shotgun (WGS) entry which is preliminary data.</text>
</comment>
<comment type="similarity">
    <text evidence="1">Belongs to the fantastic four family.</text>
</comment>
<evidence type="ECO:0000259" key="3">
    <source>
        <dbReference type="Pfam" id="PF11250"/>
    </source>
</evidence>
<dbReference type="Pfam" id="PF11250">
    <property type="entry name" value="FAF"/>
    <property type="match status" value="1"/>
</dbReference>
<keyword evidence="5" id="KW-1185">Reference proteome</keyword>
<feature type="domain" description="FAF" evidence="3">
    <location>
        <begin position="97"/>
        <end position="144"/>
    </location>
</feature>
<evidence type="ECO:0000256" key="1">
    <source>
        <dbReference type="ARBA" id="ARBA00008690"/>
    </source>
</evidence>
<dbReference type="EMBL" id="JAGFBR010000001">
    <property type="protein sequence ID" value="KAH0471065.1"/>
    <property type="molecule type" value="Genomic_DNA"/>
</dbReference>
<sequence length="197" mass="21760">MSSPSTSSSMSSPSLFHGEESCVDPLKPNSEPENPRIDIWIGSASVSSVSNCCNLDMCTETLGFENGAMCFNCEMEIDAERKKRPPVKQGRSAATVFPPPLTTLRGKETLILRRRREEGRLLLIVFRPLVVEAERSGGRLVLRMPARRGLKEKGKEEEGRKVEEEAEKEELVVNCGCGGKYWSVAARFGSDALLLAR</sequence>
<dbReference type="PANTHER" id="PTHR33155:SF8">
    <property type="entry name" value="PROTEIN FANTASTIC FOUR 1"/>
    <property type="match status" value="1"/>
</dbReference>
<dbReference type="PANTHER" id="PTHR33155">
    <property type="entry name" value="FANTASTIC FOUR-LIKE PROTEIN (DUF3049)"/>
    <property type="match status" value="1"/>
</dbReference>
<dbReference type="InterPro" id="IPR021410">
    <property type="entry name" value="FAF"/>
</dbReference>
<evidence type="ECO:0000313" key="4">
    <source>
        <dbReference type="EMBL" id="KAH0471065.1"/>
    </source>
</evidence>
<reference evidence="4 5" key="1">
    <citation type="journal article" date="2021" name="Hortic Res">
        <title>Chromosome-scale assembly of the Dendrobium chrysotoxum genome enhances the understanding of orchid evolution.</title>
        <authorList>
            <person name="Zhang Y."/>
            <person name="Zhang G.Q."/>
            <person name="Zhang D."/>
            <person name="Liu X.D."/>
            <person name="Xu X.Y."/>
            <person name="Sun W.H."/>
            <person name="Yu X."/>
            <person name="Zhu X."/>
            <person name="Wang Z.W."/>
            <person name="Zhao X."/>
            <person name="Zhong W.Y."/>
            <person name="Chen H."/>
            <person name="Yin W.L."/>
            <person name="Huang T."/>
            <person name="Niu S.C."/>
            <person name="Liu Z.J."/>
        </authorList>
    </citation>
    <scope>NUCLEOTIDE SEQUENCE [LARGE SCALE GENOMIC DNA]</scope>
    <source>
        <strain evidence="4">Lindl</strain>
    </source>
</reference>
<organism evidence="4 5">
    <name type="scientific">Dendrobium chrysotoxum</name>
    <name type="common">Orchid</name>
    <dbReference type="NCBI Taxonomy" id="161865"/>
    <lineage>
        <taxon>Eukaryota</taxon>
        <taxon>Viridiplantae</taxon>
        <taxon>Streptophyta</taxon>
        <taxon>Embryophyta</taxon>
        <taxon>Tracheophyta</taxon>
        <taxon>Spermatophyta</taxon>
        <taxon>Magnoliopsida</taxon>
        <taxon>Liliopsida</taxon>
        <taxon>Asparagales</taxon>
        <taxon>Orchidaceae</taxon>
        <taxon>Epidendroideae</taxon>
        <taxon>Malaxideae</taxon>
        <taxon>Dendrobiinae</taxon>
        <taxon>Dendrobium</taxon>
    </lineage>
</organism>
<dbReference type="InterPro" id="IPR046431">
    <property type="entry name" value="FAF_dom"/>
</dbReference>
<feature type="region of interest" description="Disordered" evidence="2">
    <location>
        <begin position="1"/>
        <end position="29"/>
    </location>
</feature>
<feature type="compositionally biased region" description="Low complexity" evidence="2">
    <location>
        <begin position="1"/>
        <end position="14"/>
    </location>
</feature>
<protein>
    <recommendedName>
        <fullName evidence="3">FAF domain-containing protein</fullName>
    </recommendedName>
</protein>
<proteinExistence type="inferred from homology"/>
<evidence type="ECO:0000313" key="5">
    <source>
        <dbReference type="Proteomes" id="UP000775213"/>
    </source>
</evidence>
<accession>A0AAV7HV98</accession>
<dbReference type="AlphaFoldDB" id="A0AAV7HV98"/>
<dbReference type="Proteomes" id="UP000775213">
    <property type="component" value="Unassembled WGS sequence"/>
</dbReference>
<name>A0AAV7HV98_DENCH</name>
<evidence type="ECO:0000256" key="2">
    <source>
        <dbReference type="SAM" id="MobiDB-lite"/>
    </source>
</evidence>